<keyword evidence="6" id="KW-1185">Reference proteome</keyword>
<evidence type="ECO:0000256" key="2">
    <source>
        <dbReference type="ARBA" id="ARBA00022679"/>
    </source>
</evidence>
<protein>
    <submittedName>
        <fullName evidence="5">Glycosyltransferase family 4 protein</fullName>
    </submittedName>
</protein>
<dbReference type="PANTHER" id="PTHR12526">
    <property type="entry name" value="GLYCOSYLTRANSFERASE"/>
    <property type="match status" value="1"/>
</dbReference>
<dbReference type="GO" id="GO:1901135">
    <property type="term" value="P:carbohydrate derivative metabolic process"/>
    <property type="evidence" value="ECO:0007669"/>
    <property type="project" value="UniProtKB-ARBA"/>
</dbReference>
<dbReference type="Gene3D" id="3.40.50.2000">
    <property type="entry name" value="Glycogen Phosphorylase B"/>
    <property type="match status" value="2"/>
</dbReference>
<dbReference type="Pfam" id="PF00534">
    <property type="entry name" value="Glycos_transf_1"/>
    <property type="match status" value="1"/>
</dbReference>
<dbReference type="AlphaFoldDB" id="A0AB35WUV7"/>
<name>A0AB35WUV7_9PSED</name>
<comment type="caution">
    <text evidence="5">The sequence shown here is derived from an EMBL/GenBank/DDBJ whole genome shotgun (WGS) entry which is preliminary data.</text>
</comment>
<evidence type="ECO:0000259" key="4">
    <source>
        <dbReference type="Pfam" id="PF13439"/>
    </source>
</evidence>
<sequence>MKVCHLTSVHPRYDTRIFYKECVSLSKAGYSVSLVVADGKGDELQGGVSIVDAGVLPGRINRIFRTTQRVLEKANQVDADIYHLHDPELLPIGLSLKKRGKKVIFDSHEDVPKQILAKPYLGRFSKKLVSSCVGAYERWACAKLDGIIAATPFICEKFKHVNSAVVAINNYPMIEELAEIGVEWSKKSSEVCYVGGFAVPRGVGEIVDAMAFVKSDTKLLLAGKFMDSVTEERIKNSSGWGRSELLGFLNRDGVRDTLYRSRAGLVTLHPIINYLDALPVKMFEYMAAGIPVIASDFPLWREIIEKSKCGLLVDPMNPVSIAQAIDSLMDDSEAARLMGENGRKAVRSTYNWGNESLKLVAFYKQIFDKEKS</sequence>
<dbReference type="InterPro" id="IPR028098">
    <property type="entry name" value="Glyco_trans_4-like_N"/>
</dbReference>
<evidence type="ECO:0000313" key="6">
    <source>
        <dbReference type="Proteomes" id="UP001307839"/>
    </source>
</evidence>
<keyword evidence="1" id="KW-0328">Glycosyltransferase</keyword>
<proteinExistence type="predicted"/>
<feature type="domain" description="Glycosyl transferase family 1" evidence="3">
    <location>
        <begin position="184"/>
        <end position="344"/>
    </location>
</feature>
<dbReference type="GO" id="GO:0016757">
    <property type="term" value="F:glycosyltransferase activity"/>
    <property type="evidence" value="ECO:0007669"/>
    <property type="project" value="UniProtKB-KW"/>
</dbReference>
<evidence type="ECO:0000313" key="5">
    <source>
        <dbReference type="EMBL" id="MEE1867162.1"/>
    </source>
</evidence>
<keyword evidence="2" id="KW-0808">Transferase</keyword>
<dbReference type="Proteomes" id="UP001307839">
    <property type="component" value="Unassembled WGS sequence"/>
</dbReference>
<dbReference type="InterPro" id="IPR001296">
    <property type="entry name" value="Glyco_trans_1"/>
</dbReference>
<dbReference type="EMBL" id="JAZDQP010000007">
    <property type="protein sequence ID" value="MEE1867162.1"/>
    <property type="molecule type" value="Genomic_DNA"/>
</dbReference>
<dbReference type="Pfam" id="PF13439">
    <property type="entry name" value="Glyco_transf_4"/>
    <property type="match status" value="1"/>
</dbReference>
<reference evidence="5 6" key="1">
    <citation type="submission" date="2024-01" db="EMBL/GenBank/DDBJ databases">
        <title>Unpublished Manusciprt.</title>
        <authorList>
            <person name="Duman M."/>
            <person name="Valdes E.G."/>
            <person name="Ajmi N."/>
            <person name="Altun S."/>
            <person name="Saticioglu I.B."/>
        </authorList>
    </citation>
    <scope>NUCLEOTIDE SEQUENCE [LARGE SCALE GENOMIC DNA]</scope>
    <source>
        <strain evidence="5 6">120P</strain>
    </source>
</reference>
<organism evidence="5 6">
    <name type="scientific">Pseudomonas auratipiscis</name>
    <dbReference type="NCBI Taxonomy" id="3115853"/>
    <lineage>
        <taxon>Bacteria</taxon>
        <taxon>Pseudomonadati</taxon>
        <taxon>Pseudomonadota</taxon>
        <taxon>Gammaproteobacteria</taxon>
        <taxon>Pseudomonadales</taxon>
        <taxon>Pseudomonadaceae</taxon>
        <taxon>Pseudomonas</taxon>
    </lineage>
</organism>
<feature type="domain" description="Glycosyltransferase subfamily 4-like N-terminal" evidence="4">
    <location>
        <begin position="24"/>
        <end position="160"/>
    </location>
</feature>
<gene>
    <name evidence="5" type="ORF">V0R53_12230</name>
</gene>
<dbReference type="RefSeq" id="WP_330079694.1">
    <property type="nucleotide sequence ID" value="NZ_JAZDCU010000006.1"/>
</dbReference>
<accession>A0AB35WUV7</accession>
<evidence type="ECO:0000256" key="1">
    <source>
        <dbReference type="ARBA" id="ARBA00022676"/>
    </source>
</evidence>
<dbReference type="CDD" id="cd03794">
    <property type="entry name" value="GT4_WbuB-like"/>
    <property type="match status" value="1"/>
</dbReference>
<evidence type="ECO:0000259" key="3">
    <source>
        <dbReference type="Pfam" id="PF00534"/>
    </source>
</evidence>
<dbReference type="SUPFAM" id="SSF53756">
    <property type="entry name" value="UDP-Glycosyltransferase/glycogen phosphorylase"/>
    <property type="match status" value="1"/>
</dbReference>
<dbReference type="PANTHER" id="PTHR12526:SF629">
    <property type="entry name" value="TEICHURONIC ACID BIOSYNTHESIS GLYCOSYLTRANSFERASE TUAH-RELATED"/>
    <property type="match status" value="1"/>
</dbReference>